<comment type="caution">
    <text evidence="1">The sequence shown here is derived from an EMBL/GenBank/DDBJ whole genome shotgun (WGS) entry which is preliminary data.</text>
</comment>
<proteinExistence type="predicted"/>
<reference evidence="1" key="1">
    <citation type="submission" date="2016-10" db="EMBL/GenBank/DDBJ databases">
        <title>Sequence of Gallionella enrichment culture.</title>
        <authorList>
            <person name="Poehlein A."/>
            <person name="Muehling M."/>
            <person name="Daniel R."/>
        </authorList>
    </citation>
    <scope>NUCLEOTIDE SEQUENCE</scope>
</reference>
<protein>
    <submittedName>
        <fullName evidence="1">Uncharacterized protein</fullName>
    </submittedName>
</protein>
<dbReference type="AlphaFoldDB" id="A0A1J5RAN1"/>
<organism evidence="1">
    <name type="scientific">mine drainage metagenome</name>
    <dbReference type="NCBI Taxonomy" id="410659"/>
    <lineage>
        <taxon>unclassified sequences</taxon>
        <taxon>metagenomes</taxon>
        <taxon>ecological metagenomes</taxon>
    </lineage>
</organism>
<evidence type="ECO:0000313" key="1">
    <source>
        <dbReference type="EMBL" id="OIQ85205.1"/>
    </source>
</evidence>
<name>A0A1J5RAN1_9ZZZZ</name>
<gene>
    <name evidence="1" type="ORF">GALL_329630</name>
</gene>
<dbReference type="EMBL" id="MLJW01000561">
    <property type="protein sequence ID" value="OIQ85205.1"/>
    <property type="molecule type" value="Genomic_DNA"/>
</dbReference>
<accession>A0A1J5RAN1</accession>
<sequence length="259" mass="28688">MSQIHSLQTDGLKYMIISYLGSLGFRRDRSSDATKSNASLLALSNRLSHWNIERISRKKTDEQSIDLSIEDVNLLKEMIQLAINRASVKYPEIMSDQLLFLAIGAIQVQAQTGSDKAWQLVSQSIQTFLNTQIKKQSFLIGLTTTILVTSLSVTAVLNMQTHTASHKQPDSPIATAEGATDPVTISTLLLAYNKMKSGTCQLPQAAMLPPEQRQAFLMFINNGTVEVQHVENLRLALGYVNCLYPQELMHPIASTGNRL</sequence>